<name>A0A839S8D5_9PSEU</name>
<evidence type="ECO:0000313" key="1">
    <source>
        <dbReference type="EMBL" id="MBB3053533.1"/>
    </source>
</evidence>
<protein>
    <submittedName>
        <fullName evidence="1">Uncharacterized protein</fullName>
    </submittedName>
</protein>
<proteinExistence type="predicted"/>
<evidence type="ECO:0000313" key="2">
    <source>
        <dbReference type="Proteomes" id="UP000550714"/>
    </source>
</evidence>
<dbReference type="EMBL" id="JACHWU010000011">
    <property type="protein sequence ID" value="MBB3053533.1"/>
    <property type="molecule type" value="Genomic_DNA"/>
</dbReference>
<organism evidence="1 2">
    <name type="scientific">Prauserella isguenensis</name>
    <dbReference type="NCBI Taxonomy" id="1470180"/>
    <lineage>
        <taxon>Bacteria</taxon>
        <taxon>Bacillati</taxon>
        <taxon>Actinomycetota</taxon>
        <taxon>Actinomycetes</taxon>
        <taxon>Pseudonocardiales</taxon>
        <taxon>Pseudonocardiaceae</taxon>
        <taxon>Prauserella</taxon>
    </lineage>
</organism>
<keyword evidence="2" id="KW-1185">Reference proteome</keyword>
<reference evidence="1 2" key="1">
    <citation type="submission" date="2020-08" db="EMBL/GenBank/DDBJ databases">
        <title>Genomic Encyclopedia of Type Strains, Phase III (KMG-III): the genomes of soil and plant-associated and newly described type strains.</title>
        <authorList>
            <person name="Whitman W."/>
        </authorList>
    </citation>
    <scope>NUCLEOTIDE SEQUENCE [LARGE SCALE GENOMIC DNA]</scope>
    <source>
        <strain evidence="1 2">CECT 8577</strain>
    </source>
</reference>
<dbReference type="Proteomes" id="UP000550714">
    <property type="component" value="Unassembled WGS sequence"/>
</dbReference>
<accession>A0A839S8D5</accession>
<dbReference type="RefSeq" id="WP_183659428.1">
    <property type="nucleotide sequence ID" value="NZ_JACHWU010000011.1"/>
</dbReference>
<dbReference type="AlphaFoldDB" id="A0A839S8D5"/>
<gene>
    <name evidence="1" type="ORF">FHS23_004587</name>
</gene>
<sequence length="76" mass="8007">MPIREISIAALGRDEDTYTEPPGRELSLAVIGGQAHISVAELDGFGNRVETSKDVVVDARSLLLALQAAVQDGDTS</sequence>
<comment type="caution">
    <text evidence="1">The sequence shown here is derived from an EMBL/GenBank/DDBJ whole genome shotgun (WGS) entry which is preliminary data.</text>
</comment>